<reference evidence="2" key="1">
    <citation type="submission" date="2022-07" db="EMBL/GenBank/DDBJ databases">
        <authorList>
            <person name="Otstavnykh N."/>
            <person name="Isaeva M."/>
            <person name="Bystritskaya E."/>
        </authorList>
    </citation>
    <scope>NUCLEOTIDE SEQUENCE</scope>
    <source>
        <strain evidence="2">KCTC 52189</strain>
    </source>
</reference>
<dbReference type="EMBL" id="JANHAX010000007">
    <property type="protein sequence ID" value="MDQ2091956.1"/>
    <property type="molecule type" value="Genomic_DNA"/>
</dbReference>
<dbReference type="Proteomes" id="UP001226762">
    <property type="component" value="Unassembled WGS sequence"/>
</dbReference>
<organism evidence="2 3">
    <name type="scientific">Marimonas arenosa</name>
    <dbReference type="NCBI Taxonomy" id="1795305"/>
    <lineage>
        <taxon>Bacteria</taxon>
        <taxon>Pseudomonadati</taxon>
        <taxon>Pseudomonadota</taxon>
        <taxon>Alphaproteobacteria</taxon>
        <taxon>Rhodobacterales</taxon>
        <taxon>Paracoccaceae</taxon>
        <taxon>Marimonas</taxon>
    </lineage>
</organism>
<evidence type="ECO:0000256" key="1">
    <source>
        <dbReference type="SAM" id="MobiDB-lite"/>
    </source>
</evidence>
<protein>
    <submittedName>
        <fullName evidence="2">Uncharacterized protein</fullName>
    </submittedName>
</protein>
<sequence length="165" mass="18248">MKTEKRSFGNNSMQTELSEVFNLPSEHGSPSDLSGSSDQQLRPGYLVPLKSISVTHGIAYRERLVSADDLILGDSIMLRDEGANFSVFCENRETTGFKVFFDRAQVGKMDMACRSVRAVTLISEFGKAIQGRVLQDAESIIRGAFLLLEQCMPSSVEFTIIEATK</sequence>
<name>A0AAE4B7V6_9RHOB</name>
<evidence type="ECO:0000313" key="2">
    <source>
        <dbReference type="EMBL" id="MDQ2091956.1"/>
    </source>
</evidence>
<reference evidence="2" key="2">
    <citation type="submission" date="2023-02" db="EMBL/GenBank/DDBJ databases">
        <title>'Rhodoalgimonas zhirmunskyi' gen. nov., isolated from a red alga.</title>
        <authorList>
            <person name="Nedashkovskaya O.I."/>
            <person name="Otstavnykh N.Y."/>
            <person name="Bystritskaya E.P."/>
            <person name="Balabanova L.A."/>
            <person name="Isaeva M.P."/>
        </authorList>
    </citation>
    <scope>NUCLEOTIDE SEQUENCE</scope>
    <source>
        <strain evidence="2">KCTC 52189</strain>
    </source>
</reference>
<evidence type="ECO:0000313" key="3">
    <source>
        <dbReference type="Proteomes" id="UP001226762"/>
    </source>
</evidence>
<gene>
    <name evidence="2" type="ORF">NO357_18800</name>
</gene>
<keyword evidence="3" id="KW-1185">Reference proteome</keyword>
<accession>A0AAE4B7V6</accession>
<comment type="caution">
    <text evidence="2">The sequence shown here is derived from an EMBL/GenBank/DDBJ whole genome shotgun (WGS) entry which is preliminary data.</text>
</comment>
<feature type="region of interest" description="Disordered" evidence="1">
    <location>
        <begin position="19"/>
        <end position="39"/>
    </location>
</feature>
<dbReference type="AlphaFoldDB" id="A0AAE4B7V6"/>
<proteinExistence type="predicted"/>